<dbReference type="EnsemblMetazoa" id="PHUM602690-RA">
    <property type="protein sequence ID" value="PHUM602690-PA"/>
    <property type="gene ID" value="PHUM602690"/>
</dbReference>
<name>E0W3B3_PEDHC</name>
<dbReference type="EMBL" id="AAZO01007362">
    <property type="status" value="NOT_ANNOTATED_CDS"/>
    <property type="molecule type" value="Genomic_DNA"/>
</dbReference>
<feature type="compositionally biased region" description="Polar residues" evidence="1">
    <location>
        <begin position="201"/>
        <end position="212"/>
    </location>
</feature>
<evidence type="ECO:0000313" key="2">
    <source>
        <dbReference type="EMBL" id="EEB20119.1"/>
    </source>
</evidence>
<feature type="region of interest" description="Disordered" evidence="1">
    <location>
        <begin position="98"/>
        <end position="212"/>
    </location>
</feature>
<reference evidence="2" key="1">
    <citation type="submission" date="2007-04" db="EMBL/GenBank/DDBJ databases">
        <title>Annotation of Pediculus humanus corporis strain USDA.</title>
        <authorList>
            <person name="Kirkness E."/>
            <person name="Hannick L."/>
            <person name="Hass B."/>
            <person name="Bruggner R."/>
            <person name="Lawson D."/>
            <person name="Bidwell S."/>
            <person name="Joardar V."/>
            <person name="Caler E."/>
            <person name="Walenz B."/>
            <person name="Inman J."/>
            <person name="Schobel S."/>
            <person name="Galinsky K."/>
            <person name="Amedeo P."/>
            <person name="Strausberg R."/>
        </authorList>
    </citation>
    <scope>NUCLEOTIDE SEQUENCE</scope>
    <source>
        <strain evidence="2">USDA</strain>
    </source>
</reference>
<feature type="compositionally biased region" description="Polar residues" evidence="1">
    <location>
        <begin position="103"/>
        <end position="115"/>
    </location>
</feature>
<dbReference type="InParanoid" id="E0W3B3"/>
<dbReference type="Proteomes" id="UP000009046">
    <property type="component" value="Unassembled WGS sequence"/>
</dbReference>
<feature type="region of interest" description="Disordered" evidence="1">
    <location>
        <begin position="293"/>
        <end position="325"/>
    </location>
</feature>
<feature type="compositionally biased region" description="Basic and acidic residues" evidence="1">
    <location>
        <begin position="372"/>
        <end position="382"/>
    </location>
</feature>
<evidence type="ECO:0000313" key="4">
    <source>
        <dbReference type="Proteomes" id="UP000009046"/>
    </source>
</evidence>
<organism>
    <name type="scientific">Pediculus humanus subsp. corporis</name>
    <name type="common">Body louse</name>
    <dbReference type="NCBI Taxonomy" id="121224"/>
    <lineage>
        <taxon>Eukaryota</taxon>
        <taxon>Metazoa</taxon>
        <taxon>Ecdysozoa</taxon>
        <taxon>Arthropoda</taxon>
        <taxon>Hexapoda</taxon>
        <taxon>Insecta</taxon>
        <taxon>Pterygota</taxon>
        <taxon>Neoptera</taxon>
        <taxon>Paraneoptera</taxon>
        <taxon>Psocodea</taxon>
        <taxon>Troctomorpha</taxon>
        <taxon>Phthiraptera</taxon>
        <taxon>Anoplura</taxon>
        <taxon>Pediculidae</taxon>
        <taxon>Pediculus</taxon>
    </lineage>
</organism>
<accession>E0W3B3</accession>
<dbReference type="STRING" id="121224.E0W3B3"/>
<keyword evidence="4" id="KW-1185">Reference proteome</keyword>
<feature type="compositionally biased region" description="Pro residues" evidence="1">
    <location>
        <begin position="179"/>
        <end position="188"/>
    </location>
</feature>
<feature type="compositionally biased region" description="Low complexity" evidence="1">
    <location>
        <begin position="189"/>
        <end position="200"/>
    </location>
</feature>
<feature type="compositionally biased region" description="Acidic residues" evidence="1">
    <location>
        <begin position="120"/>
        <end position="130"/>
    </location>
</feature>
<sequence>MVRPEGIKKIALNFFFDNRQLNGVPIITRGGEDDKIDTKCSKNKFWTSKVDGVAKITKGNSESNDDIDISQQPVCVESNVKTFFSNLLKFSLKKLYGSEDAGTDTNQKNQESISGHLTEEEQQEQGEEEMGNLQTGDSRRANKDGGGGGGKSPAKKKTGFLLKKTLVKDSKSTPTSTVSPPPPVPVPLPSQQQQQPTTSTIQNLAETDTKSTSIKKVKTEDEYLNITCREEEKAEEKKVVSPEDIVGADDPTVTGPNGNVNSVEVDPAAQTAVNMISDVNYYIRSESSWNQQVSSTYDNNNDPLTHKKLSPESRESSSESIFTDSLTPNGFAALVNAKISEEDHQNHRNHHGIVDRSESSTTSKTSTLSQRQETEDFERTSSLEDVTLIDEQLTDTEEDSATLGPDKPERDPNDLSEGGISNASAPCQRPTSFTLHKHKKVDLEPLTSKYMLMLTHTHAHAHYK</sequence>
<dbReference type="RefSeq" id="XP_002432857.1">
    <property type="nucleotide sequence ID" value="XM_002432812.1"/>
</dbReference>
<protein>
    <submittedName>
        <fullName evidence="2 3">Uncharacterized protein</fullName>
    </submittedName>
</protein>
<feature type="region of interest" description="Disordered" evidence="1">
    <location>
        <begin position="231"/>
        <end position="263"/>
    </location>
</feature>
<feature type="region of interest" description="Disordered" evidence="1">
    <location>
        <begin position="342"/>
        <end position="433"/>
    </location>
</feature>
<dbReference type="VEuPathDB" id="VectorBase:PHUM602690"/>
<proteinExistence type="predicted"/>
<feature type="compositionally biased region" description="Polar residues" evidence="1">
    <location>
        <begin position="293"/>
        <end position="303"/>
    </location>
</feature>
<dbReference type="GeneID" id="8236998"/>
<feature type="compositionally biased region" description="Low complexity" evidence="1">
    <location>
        <begin position="359"/>
        <end position="369"/>
    </location>
</feature>
<dbReference type="AlphaFoldDB" id="E0W3B3"/>
<reference evidence="2" key="2">
    <citation type="submission" date="2007-04" db="EMBL/GenBank/DDBJ databases">
        <title>The genome of the human body louse.</title>
        <authorList>
            <consortium name="The Human Body Louse Genome Consortium"/>
            <person name="Kirkness E."/>
            <person name="Walenz B."/>
            <person name="Hass B."/>
            <person name="Bruggner R."/>
            <person name="Strausberg R."/>
        </authorList>
    </citation>
    <scope>NUCLEOTIDE SEQUENCE</scope>
    <source>
        <strain evidence="2">USDA</strain>
    </source>
</reference>
<dbReference type="CTD" id="8236998"/>
<dbReference type="KEGG" id="phu:Phum_PHUM602690"/>
<evidence type="ECO:0000313" key="3">
    <source>
        <dbReference type="EnsemblMetazoa" id="PHUM602690-PA"/>
    </source>
</evidence>
<reference evidence="3" key="3">
    <citation type="submission" date="2020-05" db="UniProtKB">
        <authorList>
            <consortium name="EnsemblMetazoa"/>
        </authorList>
    </citation>
    <scope>IDENTIFICATION</scope>
    <source>
        <strain evidence="3">USDA</strain>
    </source>
</reference>
<dbReference type="EMBL" id="DS235882">
    <property type="protein sequence ID" value="EEB20119.1"/>
    <property type="molecule type" value="Genomic_DNA"/>
</dbReference>
<dbReference type="HOGENOM" id="CLU_589652_0_0_1"/>
<gene>
    <name evidence="3" type="primary">8236998</name>
    <name evidence="2" type="ORF">Phum_PHUM602690</name>
</gene>
<feature type="compositionally biased region" description="Basic and acidic residues" evidence="1">
    <location>
        <begin position="342"/>
        <end position="358"/>
    </location>
</feature>
<feature type="compositionally biased region" description="Basic and acidic residues" evidence="1">
    <location>
        <begin position="231"/>
        <end position="241"/>
    </location>
</feature>
<evidence type="ECO:0000256" key="1">
    <source>
        <dbReference type="SAM" id="MobiDB-lite"/>
    </source>
</evidence>
<feature type="compositionally biased region" description="Polar residues" evidence="1">
    <location>
        <begin position="419"/>
        <end position="433"/>
    </location>
</feature>